<keyword evidence="1 5" id="KW-0808">Transferase</keyword>
<evidence type="ECO:0000256" key="2">
    <source>
        <dbReference type="ARBA" id="ARBA00022695"/>
    </source>
</evidence>
<dbReference type="InterPro" id="IPR050065">
    <property type="entry name" value="GlmU-like"/>
</dbReference>
<evidence type="ECO:0000313" key="6">
    <source>
        <dbReference type="Proteomes" id="UP000553706"/>
    </source>
</evidence>
<protein>
    <submittedName>
        <fullName evidence="5">1L-myo-inositol 1-phosphate cytidylyltransferase</fullName>
        <ecNumber evidence="5">2.7.7.74</ecNumber>
    </submittedName>
</protein>
<name>A0A840VEV9_9PROT</name>
<dbReference type="EMBL" id="JACHFJ010000013">
    <property type="protein sequence ID" value="MBB5374226.1"/>
    <property type="molecule type" value="Genomic_DNA"/>
</dbReference>
<reference evidence="5 6" key="1">
    <citation type="submission" date="2020-08" db="EMBL/GenBank/DDBJ databases">
        <title>Genomic Encyclopedia of Type Strains, Phase IV (KMG-IV): sequencing the most valuable type-strain genomes for metagenomic binning, comparative biology and taxonomic classification.</title>
        <authorList>
            <person name="Goeker M."/>
        </authorList>
    </citation>
    <scope>NUCLEOTIDE SEQUENCE [LARGE SCALE GENOMIC DNA]</scope>
    <source>
        <strain evidence="5 6">DSM 27026</strain>
    </source>
</reference>
<feature type="domain" description="MobA-like NTP transferase" evidence="4">
    <location>
        <begin position="3"/>
        <end position="122"/>
    </location>
</feature>
<dbReference type="GO" id="GO:0016779">
    <property type="term" value="F:nucleotidyltransferase activity"/>
    <property type="evidence" value="ECO:0007669"/>
    <property type="project" value="UniProtKB-KW"/>
</dbReference>
<evidence type="ECO:0000256" key="3">
    <source>
        <dbReference type="ARBA" id="ARBA00022842"/>
    </source>
</evidence>
<keyword evidence="2 5" id="KW-0548">Nucleotidyltransferase</keyword>
<dbReference type="EC" id="2.7.7.74" evidence="5"/>
<evidence type="ECO:0000313" key="5">
    <source>
        <dbReference type="EMBL" id="MBB5374226.1"/>
    </source>
</evidence>
<dbReference type="PANTHER" id="PTHR43584">
    <property type="entry name" value="NUCLEOTIDYL TRANSFERASE"/>
    <property type="match status" value="1"/>
</dbReference>
<evidence type="ECO:0000256" key="1">
    <source>
        <dbReference type="ARBA" id="ARBA00022679"/>
    </source>
</evidence>
<dbReference type="InterPro" id="IPR029044">
    <property type="entry name" value="Nucleotide-diphossugar_trans"/>
</dbReference>
<gene>
    <name evidence="5" type="ORF">HNP71_002497</name>
</gene>
<sequence length="238" mass="26333">MKCLIVAAGQGTRLREKGELKPLIPIKGVPLIERVIGNAQAAGVDEFFVVTGYRAETLQEKLGEIAKRIDVRITRIFNRAWDRANGVSVLTAKQFIDEPFLLTMCDHLVDPEIFRALIAAPFEPGTVTLAVDFNIDSPLNDPEDVTRVKCQGDKLMHIGKVIRDFNCFDTGVFLCTPVMFDALVESQSRGDDSISGAMNVLAEWGKARVFDIKNRLWVDVDDPAAFAKAEQLLEAGQL</sequence>
<dbReference type="Pfam" id="PF12804">
    <property type="entry name" value="NTP_transf_3"/>
    <property type="match status" value="1"/>
</dbReference>
<dbReference type="SUPFAM" id="SSF53448">
    <property type="entry name" value="Nucleotide-diphospho-sugar transferases"/>
    <property type="match status" value="1"/>
</dbReference>
<dbReference type="Gene3D" id="3.90.550.10">
    <property type="entry name" value="Spore Coat Polysaccharide Biosynthesis Protein SpsA, Chain A"/>
    <property type="match status" value="1"/>
</dbReference>
<accession>A0A840VEV9</accession>
<organism evidence="5 6">
    <name type="scientific">Acidocella aromatica</name>
    <dbReference type="NCBI Taxonomy" id="1303579"/>
    <lineage>
        <taxon>Bacteria</taxon>
        <taxon>Pseudomonadati</taxon>
        <taxon>Pseudomonadota</taxon>
        <taxon>Alphaproteobacteria</taxon>
        <taxon>Acetobacterales</taxon>
        <taxon>Acidocellaceae</taxon>
        <taxon>Acidocella</taxon>
    </lineage>
</organism>
<comment type="caution">
    <text evidence="5">The sequence shown here is derived from an EMBL/GenBank/DDBJ whole genome shotgun (WGS) entry which is preliminary data.</text>
</comment>
<dbReference type="RefSeq" id="WP_183267236.1">
    <property type="nucleotide sequence ID" value="NZ_JACHFJ010000013.1"/>
</dbReference>
<dbReference type="AlphaFoldDB" id="A0A840VEV9"/>
<keyword evidence="3" id="KW-0460">Magnesium</keyword>
<keyword evidence="6" id="KW-1185">Reference proteome</keyword>
<proteinExistence type="predicted"/>
<dbReference type="PANTHER" id="PTHR43584:SF8">
    <property type="entry name" value="N-ACETYLMURAMATE ALPHA-1-PHOSPHATE URIDYLYLTRANSFERASE"/>
    <property type="match status" value="1"/>
</dbReference>
<evidence type="ECO:0000259" key="4">
    <source>
        <dbReference type="Pfam" id="PF12804"/>
    </source>
</evidence>
<dbReference type="InterPro" id="IPR025877">
    <property type="entry name" value="MobA-like_NTP_Trfase"/>
</dbReference>
<dbReference type="Proteomes" id="UP000553706">
    <property type="component" value="Unassembled WGS sequence"/>
</dbReference>